<protein>
    <submittedName>
        <fullName evidence="2">Uncharacterized protein</fullName>
    </submittedName>
</protein>
<keyword evidence="1" id="KW-0812">Transmembrane</keyword>
<accession>A0A410G1S7</accession>
<reference evidence="2 3" key="1">
    <citation type="submission" date="2019-01" db="EMBL/GenBank/DDBJ databases">
        <title>Complete genome sequencing of Aequorivita sp. H23M31.</title>
        <authorList>
            <person name="Bae J.-W."/>
        </authorList>
    </citation>
    <scope>NUCLEOTIDE SEQUENCE [LARGE SCALE GENOMIC DNA]</scope>
    <source>
        <strain evidence="2 3">H23M31</strain>
    </source>
</reference>
<dbReference type="KEGG" id="aev:EI546_05380"/>
<dbReference type="EMBL" id="CP034951">
    <property type="protein sequence ID" value="QAA81195.1"/>
    <property type="molecule type" value="Genomic_DNA"/>
</dbReference>
<evidence type="ECO:0000313" key="2">
    <source>
        <dbReference type="EMBL" id="QAA81195.1"/>
    </source>
</evidence>
<dbReference type="Pfam" id="PF19589">
    <property type="entry name" value="DUF6095"/>
    <property type="match status" value="1"/>
</dbReference>
<dbReference type="RefSeq" id="WP_128249585.1">
    <property type="nucleotide sequence ID" value="NZ_CP034951.1"/>
</dbReference>
<evidence type="ECO:0000313" key="3">
    <source>
        <dbReference type="Proteomes" id="UP000285517"/>
    </source>
</evidence>
<dbReference type="AlphaFoldDB" id="A0A410G1S7"/>
<keyword evidence="3" id="KW-1185">Reference proteome</keyword>
<keyword evidence="1" id="KW-1133">Transmembrane helix</keyword>
<keyword evidence="1" id="KW-0472">Membrane</keyword>
<feature type="transmembrane region" description="Helical" evidence="1">
    <location>
        <begin position="42"/>
        <end position="63"/>
    </location>
</feature>
<feature type="transmembrane region" description="Helical" evidence="1">
    <location>
        <begin position="17"/>
        <end position="36"/>
    </location>
</feature>
<organism evidence="2 3">
    <name type="scientific">Aequorivita ciconiae</name>
    <dbReference type="NCBI Taxonomy" id="2494375"/>
    <lineage>
        <taxon>Bacteria</taxon>
        <taxon>Pseudomonadati</taxon>
        <taxon>Bacteroidota</taxon>
        <taxon>Flavobacteriia</taxon>
        <taxon>Flavobacteriales</taxon>
        <taxon>Flavobacteriaceae</taxon>
        <taxon>Aequorivita</taxon>
    </lineage>
</organism>
<evidence type="ECO:0000256" key="1">
    <source>
        <dbReference type="SAM" id="Phobius"/>
    </source>
</evidence>
<dbReference type="Proteomes" id="UP000285517">
    <property type="component" value="Chromosome"/>
</dbReference>
<dbReference type="InterPro" id="IPR046077">
    <property type="entry name" value="DUF6095"/>
</dbReference>
<dbReference type="OrthoDB" id="1447634at2"/>
<gene>
    <name evidence="2" type="ORF">EI546_05380</name>
</gene>
<name>A0A410G1S7_9FLAO</name>
<sequence>MGKEHTDFNILKKGLKYLAFALPLLFLAPYLLTLSFLNKETFMFFVFIVPALVAAVGAIYLCFKGINTVVKSIF</sequence>
<proteinExistence type="predicted"/>